<dbReference type="EC" id="1.2.1.3" evidence="6"/>
<feature type="active site" evidence="3">
    <location>
        <position position="258"/>
    </location>
</feature>
<evidence type="ECO:0000256" key="2">
    <source>
        <dbReference type="ARBA" id="ARBA00023002"/>
    </source>
</evidence>
<dbReference type="Pfam" id="PF00171">
    <property type="entry name" value="Aldedh"/>
    <property type="match status" value="1"/>
</dbReference>
<evidence type="ECO:0000313" key="6">
    <source>
        <dbReference type="EMBL" id="MQY31593.1"/>
    </source>
</evidence>
<dbReference type="EMBL" id="WEGI01000021">
    <property type="protein sequence ID" value="MQY31593.1"/>
    <property type="molecule type" value="Genomic_DNA"/>
</dbReference>
<gene>
    <name evidence="6" type="ORF">NRB56_72020</name>
</gene>
<comment type="similarity">
    <text evidence="1 4">Belongs to the aldehyde dehydrogenase family.</text>
</comment>
<dbReference type="InterPro" id="IPR016163">
    <property type="entry name" value="Ald_DH_C"/>
</dbReference>
<dbReference type="AlphaFoldDB" id="A0A7K0E0K1"/>
<dbReference type="OrthoDB" id="6882680at2"/>
<dbReference type="RefSeq" id="WP_153348827.1">
    <property type="nucleotide sequence ID" value="NZ_WEGI01000021.1"/>
</dbReference>
<dbReference type="PANTHER" id="PTHR42804:SF1">
    <property type="entry name" value="ALDEHYDE DEHYDROGENASE-RELATED"/>
    <property type="match status" value="1"/>
</dbReference>
<dbReference type="InterPro" id="IPR016161">
    <property type="entry name" value="Ald_DH/histidinol_DH"/>
</dbReference>
<dbReference type="PROSITE" id="PS00687">
    <property type="entry name" value="ALDEHYDE_DEHYDR_GLU"/>
    <property type="match status" value="1"/>
</dbReference>
<evidence type="ECO:0000256" key="1">
    <source>
        <dbReference type="ARBA" id="ARBA00009986"/>
    </source>
</evidence>
<evidence type="ECO:0000313" key="7">
    <source>
        <dbReference type="Proteomes" id="UP000431401"/>
    </source>
</evidence>
<evidence type="ECO:0000259" key="5">
    <source>
        <dbReference type="Pfam" id="PF00171"/>
    </source>
</evidence>
<feature type="domain" description="Aldehyde dehydrogenase" evidence="5">
    <location>
        <begin position="16"/>
        <end position="479"/>
    </location>
</feature>
<dbReference type="InterPro" id="IPR029510">
    <property type="entry name" value="Ald_DH_CS_GLU"/>
</dbReference>
<accession>A0A7K0E0K1</accession>
<proteinExistence type="inferred from homology"/>
<dbReference type="GO" id="GO:0004029">
    <property type="term" value="F:aldehyde dehydrogenase (NAD+) activity"/>
    <property type="evidence" value="ECO:0007669"/>
    <property type="project" value="UniProtKB-EC"/>
</dbReference>
<dbReference type="InterPro" id="IPR015590">
    <property type="entry name" value="Aldehyde_DH_dom"/>
</dbReference>
<dbReference type="Gene3D" id="3.40.605.10">
    <property type="entry name" value="Aldehyde Dehydrogenase, Chain A, domain 1"/>
    <property type="match status" value="1"/>
</dbReference>
<organism evidence="6 7">
    <name type="scientific">Nocardia aurantia</name>
    <dbReference type="NCBI Taxonomy" id="2585199"/>
    <lineage>
        <taxon>Bacteria</taxon>
        <taxon>Bacillati</taxon>
        <taxon>Actinomycetota</taxon>
        <taxon>Actinomycetes</taxon>
        <taxon>Mycobacteriales</taxon>
        <taxon>Nocardiaceae</taxon>
        <taxon>Nocardia</taxon>
    </lineage>
</organism>
<name>A0A7K0E0K1_9NOCA</name>
<comment type="caution">
    <text evidence="6">The sequence shown here is derived from an EMBL/GenBank/DDBJ whole genome shotgun (WGS) entry which is preliminary data.</text>
</comment>
<dbReference type="FunFam" id="3.40.605.10:FF:000007">
    <property type="entry name" value="NAD/NADP-dependent betaine aldehyde dehydrogenase"/>
    <property type="match status" value="1"/>
</dbReference>
<dbReference type="Gene3D" id="3.40.309.10">
    <property type="entry name" value="Aldehyde Dehydrogenase, Chain A, domain 2"/>
    <property type="match status" value="1"/>
</dbReference>
<dbReference type="Proteomes" id="UP000431401">
    <property type="component" value="Unassembled WGS sequence"/>
</dbReference>
<dbReference type="PANTHER" id="PTHR42804">
    <property type="entry name" value="ALDEHYDE DEHYDROGENASE"/>
    <property type="match status" value="1"/>
</dbReference>
<keyword evidence="7" id="KW-1185">Reference proteome</keyword>
<evidence type="ECO:0000256" key="4">
    <source>
        <dbReference type="RuleBase" id="RU003345"/>
    </source>
</evidence>
<sequence>MFDSTSYDGLFVDGDWVATRAGRTTTVTNPATATVIGTVPEGDPADLDAAVAAARRAYDEGPWPRLSSRERATLLHRFVDVLDAHRRELAAVITAESGALPALVEGTHFGIGFGRFRHAVDLAATQLDSVTPLRTGPGSVLGATALVYRPRGVVGLITPFNFPLYLNLCKLGPALAMGNTVVLKPSPLTPLEGLVLGAAAAEAGLPPGAVNVVTGGVAVGEALVADPRVDMISFTGSSRTGSDIMGLAARSLKPVVLELGGKSALVVREDAAVADAADLAYHSFTLHAGQGCVLLTRHVVHRRLVGDFLDALAERAARTVVGDPADATTTMGPLISAAQRDRVAEYVAIGAAEGGEIVIGGKPVERPGYFHAPTVIRGVSPKARVAQEEIFGPVAVVLPFDTDDEAVAIANDSRFGLSGGVVGADAGKAWEIARRLNTGSVRINGGGTALDADAPITGWGASGIGAEHGLPGLLEFGRPQSIAFRVR</sequence>
<dbReference type="InterPro" id="IPR016162">
    <property type="entry name" value="Ald_DH_N"/>
</dbReference>
<protein>
    <submittedName>
        <fullName evidence="6">Putative aldehyde dehydrogenase</fullName>
        <ecNumber evidence="6">1.2.1.3</ecNumber>
    </submittedName>
</protein>
<dbReference type="SUPFAM" id="SSF53720">
    <property type="entry name" value="ALDH-like"/>
    <property type="match status" value="1"/>
</dbReference>
<keyword evidence="2 4" id="KW-0560">Oxidoreductase</keyword>
<reference evidence="6 7" key="1">
    <citation type="submission" date="2019-10" db="EMBL/GenBank/DDBJ databases">
        <title>Nocardia macrotermitis sp. nov. and Nocardia aurantia sp. nov., isolated from the gut of fungus growing-termite Macrotermes natalensis.</title>
        <authorList>
            <person name="Benndorf R."/>
            <person name="Schwitalla J."/>
            <person name="Martin K."/>
            <person name="De Beer W."/>
            <person name="Kaster A.-K."/>
            <person name="Vollmers J."/>
            <person name="Poulsen M."/>
            <person name="Beemelmanns C."/>
        </authorList>
    </citation>
    <scope>NUCLEOTIDE SEQUENCE [LARGE SCALE GENOMIC DNA]</scope>
    <source>
        <strain evidence="6 7">RB56</strain>
    </source>
</reference>
<evidence type="ECO:0000256" key="3">
    <source>
        <dbReference type="PROSITE-ProRule" id="PRU10007"/>
    </source>
</evidence>